<protein>
    <submittedName>
        <fullName evidence="1">Uncharacterized protein</fullName>
    </submittedName>
</protein>
<gene>
    <name evidence="1" type="ORF">EVB00_03165</name>
</gene>
<evidence type="ECO:0000313" key="2">
    <source>
        <dbReference type="Proteomes" id="UP000318359"/>
    </source>
</evidence>
<reference evidence="1 2" key="1">
    <citation type="submission" date="2019-02" db="EMBL/GenBank/DDBJ databases">
        <title>Prokaryotic population dynamics and viral predation in marine succession experiment using metagenomics: the confinement effect.</title>
        <authorList>
            <person name="Haro-Moreno J.M."/>
            <person name="Rodriguez-Valera F."/>
            <person name="Lopez-Perez M."/>
        </authorList>
    </citation>
    <scope>NUCLEOTIDE SEQUENCE [LARGE SCALE GENOMIC DNA]</scope>
    <source>
        <strain evidence="1">MED-G167</strain>
    </source>
</reference>
<dbReference type="Proteomes" id="UP000318359">
    <property type="component" value="Unassembled WGS sequence"/>
</dbReference>
<accession>A0A520M4W7</accession>
<organism evidence="1 2">
    <name type="scientific">SAR86 cluster bacterium</name>
    <dbReference type="NCBI Taxonomy" id="2030880"/>
    <lineage>
        <taxon>Bacteria</taxon>
        <taxon>Pseudomonadati</taxon>
        <taxon>Pseudomonadota</taxon>
        <taxon>Gammaproteobacteria</taxon>
        <taxon>SAR86 cluster</taxon>
    </lineage>
</organism>
<proteinExistence type="predicted"/>
<dbReference type="AlphaFoldDB" id="A0A520M4W7"/>
<dbReference type="EMBL" id="SHBM01000051">
    <property type="protein sequence ID" value="RZO16273.1"/>
    <property type="molecule type" value="Genomic_DNA"/>
</dbReference>
<evidence type="ECO:0000313" key="1">
    <source>
        <dbReference type="EMBL" id="RZO16273.1"/>
    </source>
</evidence>
<sequence length="75" mass="8681">MKKEELIKLIQKLHSEDTTGDMVGVFHDRYGGITTTDSIRVDMDGGRILLAQEGTEYYKTNKKNWETELKFIKKS</sequence>
<comment type="caution">
    <text evidence="1">The sequence shown here is derived from an EMBL/GenBank/DDBJ whole genome shotgun (WGS) entry which is preliminary data.</text>
</comment>
<name>A0A520M4W7_9GAMM</name>